<evidence type="ECO:0000313" key="2">
    <source>
        <dbReference type="Proteomes" id="UP000887013"/>
    </source>
</evidence>
<protein>
    <submittedName>
        <fullName evidence="1">Uncharacterized protein</fullName>
    </submittedName>
</protein>
<dbReference type="EMBL" id="BMAW01124655">
    <property type="protein sequence ID" value="GFU08919.1"/>
    <property type="molecule type" value="Genomic_DNA"/>
</dbReference>
<comment type="caution">
    <text evidence="1">The sequence shown here is derived from an EMBL/GenBank/DDBJ whole genome shotgun (WGS) entry which is preliminary data.</text>
</comment>
<proteinExistence type="predicted"/>
<dbReference type="Proteomes" id="UP000887013">
    <property type="component" value="Unassembled WGS sequence"/>
</dbReference>
<name>A0A8X6QAT2_NEPPI</name>
<organism evidence="1 2">
    <name type="scientific">Nephila pilipes</name>
    <name type="common">Giant wood spider</name>
    <name type="synonym">Nephila maculata</name>
    <dbReference type="NCBI Taxonomy" id="299642"/>
    <lineage>
        <taxon>Eukaryota</taxon>
        <taxon>Metazoa</taxon>
        <taxon>Ecdysozoa</taxon>
        <taxon>Arthropoda</taxon>
        <taxon>Chelicerata</taxon>
        <taxon>Arachnida</taxon>
        <taxon>Araneae</taxon>
        <taxon>Araneomorphae</taxon>
        <taxon>Entelegynae</taxon>
        <taxon>Araneoidea</taxon>
        <taxon>Nephilidae</taxon>
        <taxon>Nephila</taxon>
    </lineage>
</organism>
<sequence length="96" mass="10968">MVTVNHHTFIGFPDSHTFYIGRKRKSPKGDTVHPLYIKCTKHHISHQIRLQHIIRKDNDRLQVMFPGHRGHGGYGGICRSVLLRVLSLLSCSSQKA</sequence>
<keyword evidence="2" id="KW-1185">Reference proteome</keyword>
<dbReference type="AlphaFoldDB" id="A0A8X6QAT2"/>
<accession>A0A8X6QAT2</accession>
<evidence type="ECO:0000313" key="1">
    <source>
        <dbReference type="EMBL" id="GFU08919.1"/>
    </source>
</evidence>
<reference evidence="1" key="1">
    <citation type="submission" date="2020-08" db="EMBL/GenBank/DDBJ databases">
        <title>Multicomponent nature underlies the extraordinary mechanical properties of spider dragline silk.</title>
        <authorList>
            <person name="Kono N."/>
            <person name="Nakamura H."/>
            <person name="Mori M."/>
            <person name="Yoshida Y."/>
            <person name="Ohtoshi R."/>
            <person name="Malay A.D."/>
            <person name="Moran D.A.P."/>
            <person name="Tomita M."/>
            <person name="Numata K."/>
            <person name="Arakawa K."/>
        </authorList>
    </citation>
    <scope>NUCLEOTIDE SEQUENCE</scope>
</reference>
<gene>
    <name evidence="1" type="ORF">NPIL_203371</name>
</gene>